<reference evidence="1 2" key="1">
    <citation type="submission" date="2010-10" db="EMBL/GenBank/DDBJ databases">
        <authorList>
            <person name="Durkin A.S."/>
            <person name="Madupu R."/>
            <person name="Torralba M."/>
            <person name="Gillis M."/>
            <person name="Methe B."/>
            <person name="Sutton G."/>
            <person name="Nelson K.E."/>
        </authorList>
    </citation>
    <scope>NUCLEOTIDE SEQUENCE [LARGE SCALE GENOMIC DNA]</scope>
    <source>
        <strain evidence="1 2">PB013-T2-3</strain>
    </source>
</reference>
<dbReference type="RefSeq" id="WP_003714706.1">
    <property type="nucleotide sequence ID" value="NZ_AEKL01000087.1"/>
</dbReference>
<dbReference type="AlphaFoldDB" id="E3CAQ1"/>
<sequence>MNNKLNKQFVKVPSRKLNKIANRTVDIDSRVAMNELLKNPKLIKTLQKLSLV</sequence>
<gene>
    <name evidence="1" type="ORF">HMPREF9265_0921</name>
</gene>
<dbReference type="EMBL" id="AEKL01000087">
    <property type="protein sequence ID" value="EFQ52179.1"/>
    <property type="molecule type" value="Genomic_DNA"/>
</dbReference>
<accession>E3CAQ1</accession>
<proteinExistence type="predicted"/>
<evidence type="ECO:0000313" key="2">
    <source>
        <dbReference type="Proteomes" id="UP000003070"/>
    </source>
</evidence>
<comment type="caution">
    <text evidence="1">The sequence shown here is derived from an EMBL/GenBank/DDBJ whole genome shotgun (WGS) entry which is preliminary data.</text>
</comment>
<dbReference type="Proteomes" id="UP000003070">
    <property type="component" value="Unassembled WGS sequence"/>
</dbReference>
<organism evidence="1 2">
    <name type="scientific">Limosilactobacillus oris PB013-T2-3</name>
    <dbReference type="NCBI Taxonomy" id="908339"/>
    <lineage>
        <taxon>Bacteria</taxon>
        <taxon>Bacillati</taxon>
        <taxon>Bacillota</taxon>
        <taxon>Bacilli</taxon>
        <taxon>Lactobacillales</taxon>
        <taxon>Lactobacillaceae</taxon>
        <taxon>Limosilactobacillus</taxon>
    </lineage>
</organism>
<protein>
    <submittedName>
        <fullName evidence="1">Uncharacterized protein</fullName>
    </submittedName>
</protein>
<dbReference type="eggNOG" id="ENOG5032KA8">
    <property type="taxonomic scope" value="Bacteria"/>
</dbReference>
<evidence type="ECO:0000313" key="1">
    <source>
        <dbReference type="EMBL" id="EFQ52179.1"/>
    </source>
</evidence>
<name>E3CAQ1_9LACO</name>